<protein>
    <submittedName>
        <fullName evidence="1">Uncharacterized protein</fullName>
    </submittedName>
</protein>
<dbReference type="RefSeq" id="WP_314514294.1">
    <property type="nucleotide sequence ID" value="NZ_JASJOU010000009.1"/>
</dbReference>
<keyword evidence="3" id="KW-1185">Reference proteome</keyword>
<accession>A0AAE3R907</accession>
<reference evidence="1" key="1">
    <citation type="submission" date="2023-05" db="EMBL/GenBank/DDBJ databases">
        <authorList>
            <person name="Zhang X."/>
        </authorList>
    </citation>
    <scope>NUCLEOTIDE SEQUENCE</scope>
    <source>
        <strain evidence="1">BD1B2-1</strain>
    </source>
</reference>
<organism evidence="1 3">
    <name type="scientific">Xanthocytophaga agilis</name>
    <dbReference type="NCBI Taxonomy" id="3048010"/>
    <lineage>
        <taxon>Bacteria</taxon>
        <taxon>Pseudomonadati</taxon>
        <taxon>Bacteroidota</taxon>
        <taxon>Cytophagia</taxon>
        <taxon>Cytophagales</taxon>
        <taxon>Rhodocytophagaceae</taxon>
        <taxon>Xanthocytophaga</taxon>
    </lineage>
</organism>
<dbReference type="Proteomes" id="UP001232063">
    <property type="component" value="Unassembled WGS sequence"/>
</dbReference>
<evidence type="ECO:0000313" key="2">
    <source>
        <dbReference type="EMBL" id="MDJ1503683.1"/>
    </source>
</evidence>
<dbReference type="EMBL" id="JASJOU010000009">
    <property type="protein sequence ID" value="MDJ1503683.1"/>
    <property type="molecule type" value="Genomic_DNA"/>
</dbReference>
<evidence type="ECO:0000313" key="3">
    <source>
        <dbReference type="Proteomes" id="UP001232063"/>
    </source>
</evidence>
<sequence length="80" mass="9224">MYGFDVWYVVCSDNGNSIAYFERHSSSCYPKAPDGGNIHYLKAIPVRLYCDPDINWIIENRSGNYRYRNAADLSECIYAT</sequence>
<comment type="caution">
    <text evidence="1">The sequence shown here is derived from an EMBL/GenBank/DDBJ whole genome shotgun (WGS) entry which is preliminary data.</text>
</comment>
<dbReference type="AlphaFoldDB" id="A0AAE3R907"/>
<proteinExistence type="predicted"/>
<dbReference type="EMBL" id="JASJOU010000009">
    <property type="protein sequence ID" value="MDJ1503680.1"/>
    <property type="molecule type" value="Genomic_DNA"/>
</dbReference>
<evidence type="ECO:0000313" key="1">
    <source>
        <dbReference type="EMBL" id="MDJ1503680.1"/>
    </source>
</evidence>
<name>A0AAE3R907_9BACT</name>
<gene>
    <name evidence="1" type="ORF">QNI22_23660</name>
    <name evidence="2" type="ORF">QNI22_23675</name>
</gene>